<protein>
    <submittedName>
        <fullName evidence="2">Uncharacterized protein</fullName>
    </submittedName>
</protein>
<dbReference type="InterPro" id="IPR022085">
    <property type="entry name" value="OpdG"/>
</dbReference>
<accession>A0A1D9Q5V8</accession>
<dbReference type="EMBL" id="CP017819">
    <property type="protein sequence ID" value="APA10289.1"/>
    <property type="molecule type" value="Genomic_DNA"/>
</dbReference>
<dbReference type="OrthoDB" id="5403091at2759"/>
<dbReference type="PANTHER" id="PTHR38797:SF4">
    <property type="entry name" value="NUCLEAR PORE COMPLEX PROTEIN NUP85"/>
    <property type="match status" value="1"/>
</dbReference>
<dbReference type="VEuPathDB" id="FungiDB:sscle_06g050590"/>
<proteinExistence type="predicted"/>
<sequence length="338" mass="39132">MEMARPNKDADELDPKMGLTELVEFLRKGTPEVRTPQKREVLLDSIFAFCCGCIKDALRKPQKKSKEALASVWETFTEVAKNVEWNDPFHDRLICLLLWTKEFDVLRRSLRPQETKTDSEWQCEHLLGVMQNSWEELVFATHDTLAKQCNLASFAATALAIGTHDWVGITALWYLGEALETSDEKTMRLAPVTIIWIRTAGPKLLTFSMLEKKWRNQEINEKVVIDVAWIQIPGKLAQEGGVTYHGFSLKRWMFWKSRFEKLAQDEDEEVRVWATDTVEYMTEFDSMLGYNLADEAKEESESPNVLRDKIENVKPSKNIDKIHENDNGKQKLDDRNCK</sequence>
<reference evidence="3" key="1">
    <citation type="journal article" date="2017" name="Genome Biol. Evol.">
        <title>The complete genome sequence of the phytopathogenic fungus Sclerotinia sclerotiorum reveals insights into the genome architecture of broad host range pathogens.</title>
        <authorList>
            <person name="Derbyshire M."/>
            <person name="Denton-Giles M."/>
            <person name="Hegedus D."/>
            <person name="Seifbarghy S."/>
            <person name="Rollins J."/>
            <person name="van Kan J."/>
            <person name="Seidl M.F."/>
            <person name="Faino L."/>
            <person name="Mbengue M."/>
            <person name="Navaud O."/>
            <person name="Raffaele S."/>
            <person name="Hammond-Kosack K."/>
            <person name="Heard S."/>
            <person name="Oliver R."/>
        </authorList>
    </citation>
    <scope>NUCLEOTIDE SEQUENCE [LARGE SCALE GENOMIC DNA]</scope>
    <source>
        <strain evidence="3">ATCC 18683 / 1980 / Ss-1</strain>
    </source>
</reference>
<dbReference type="InterPro" id="IPR053204">
    <property type="entry name" value="Oxopyrrolidines_Biosynth-assoc"/>
</dbReference>
<dbReference type="PANTHER" id="PTHR38797">
    <property type="entry name" value="NUCLEAR PORE COMPLEX PROTEIN NUP85-RELATED"/>
    <property type="match status" value="1"/>
</dbReference>
<dbReference type="AlphaFoldDB" id="A0A1D9Q5V8"/>
<dbReference type="KEGG" id="ssl:SS1G_07261"/>
<organism evidence="2 3">
    <name type="scientific">Sclerotinia sclerotiorum (strain ATCC 18683 / 1980 / Ss-1)</name>
    <name type="common">White mold</name>
    <name type="synonym">Whetzelinia sclerotiorum</name>
    <dbReference type="NCBI Taxonomy" id="665079"/>
    <lineage>
        <taxon>Eukaryota</taxon>
        <taxon>Fungi</taxon>
        <taxon>Dikarya</taxon>
        <taxon>Ascomycota</taxon>
        <taxon>Pezizomycotina</taxon>
        <taxon>Leotiomycetes</taxon>
        <taxon>Helotiales</taxon>
        <taxon>Sclerotiniaceae</taxon>
        <taxon>Sclerotinia</taxon>
    </lineage>
</organism>
<evidence type="ECO:0000313" key="2">
    <source>
        <dbReference type="EMBL" id="APA10289.1"/>
    </source>
</evidence>
<evidence type="ECO:0000256" key="1">
    <source>
        <dbReference type="SAM" id="MobiDB-lite"/>
    </source>
</evidence>
<gene>
    <name evidence="2" type="ORF">sscle_06g050590</name>
</gene>
<dbReference type="OMA" id="KGFMAMI"/>
<dbReference type="Pfam" id="PF12311">
    <property type="entry name" value="DUF3632"/>
    <property type="match status" value="1"/>
</dbReference>
<evidence type="ECO:0000313" key="3">
    <source>
        <dbReference type="Proteomes" id="UP000177798"/>
    </source>
</evidence>
<feature type="region of interest" description="Disordered" evidence="1">
    <location>
        <begin position="316"/>
        <end position="338"/>
    </location>
</feature>
<dbReference type="RefSeq" id="XP_001591815.1">
    <property type="nucleotide sequence ID" value="XM_001591765.1"/>
</dbReference>
<name>A0A1D9Q5V8_SCLS1</name>
<dbReference type="Proteomes" id="UP000177798">
    <property type="component" value="Chromosome 6"/>
</dbReference>